<keyword evidence="3" id="KW-0547">Nucleotide-binding</keyword>
<dbReference type="InterPro" id="IPR045063">
    <property type="entry name" value="Dynamin_N"/>
</dbReference>
<evidence type="ECO:0000256" key="1">
    <source>
        <dbReference type="ARBA" id="ARBA00011980"/>
    </source>
</evidence>
<dbReference type="Pfam" id="PF01031">
    <property type="entry name" value="Dynamin_M"/>
    <property type="match status" value="1"/>
</dbReference>
<dbReference type="Pfam" id="PF00350">
    <property type="entry name" value="Dynamin_N"/>
    <property type="match status" value="1"/>
</dbReference>
<dbReference type="Pfam" id="PF00169">
    <property type="entry name" value="PH"/>
    <property type="match status" value="1"/>
</dbReference>
<dbReference type="GO" id="GO:0008017">
    <property type="term" value="F:microtubule binding"/>
    <property type="evidence" value="ECO:0007669"/>
    <property type="project" value="TreeGrafter"/>
</dbReference>
<dbReference type="GO" id="GO:0003924">
    <property type="term" value="F:GTPase activity"/>
    <property type="evidence" value="ECO:0007669"/>
    <property type="project" value="InterPro"/>
</dbReference>
<proteinExistence type="predicted"/>
<feature type="domain" description="Dynamin-type G" evidence="10">
    <location>
        <begin position="32"/>
        <end position="304"/>
    </location>
</feature>
<dbReference type="SUPFAM" id="SSF52540">
    <property type="entry name" value="P-loop containing nucleoside triphosphate hydrolases"/>
    <property type="match status" value="1"/>
</dbReference>
<dbReference type="Gene3D" id="3.40.50.300">
    <property type="entry name" value="P-loop containing nucleotide triphosphate hydrolases"/>
    <property type="match status" value="1"/>
</dbReference>
<dbReference type="CDD" id="cd01256">
    <property type="entry name" value="PH_dynamin"/>
    <property type="match status" value="1"/>
</dbReference>
<dbReference type="InterPro" id="IPR000375">
    <property type="entry name" value="Dynamin_stalk"/>
</dbReference>
<evidence type="ECO:0000259" key="8">
    <source>
        <dbReference type="PROSITE" id="PS50003"/>
    </source>
</evidence>
<dbReference type="InterPro" id="IPR027417">
    <property type="entry name" value="P-loop_NTPase"/>
</dbReference>
<evidence type="ECO:0000256" key="5">
    <source>
        <dbReference type="ARBA" id="ARBA00023134"/>
    </source>
</evidence>
<dbReference type="PRINTS" id="PR00195">
    <property type="entry name" value="DYNAMIN"/>
</dbReference>
<protein>
    <recommendedName>
        <fullName evidence="1">dynamin GTPase</fullName>
        <ecNumber evidence="1">3.6.5.5</ecNumber>
    </recommendedName>
</protein>
<feature type="domain" description="GED" evidence="9">
    <location>
        <begin position="660"/>
        <end position="751"/>
    </location>
</feature>
<dbReference type="EMBL" id="CAJNXB010004257">
    <property type="protein sequence ID" value="CAF3366714.1"/>
    <property type="molecule type" value="Genomic_DNA"/>
</dbReference>
<dbReference type="GO" id="GO:0031623">
    <property type="term" value="P:receptor internalization"/>
    <property type="evidence" value="ECO:0007669"/>
    <property type="project" value="TreeGrafter"/>
</dbReference>
<dbReference type="Pfam" id="PF02212">
    <property type="entry name" value="GED"/>
    <property type="match status" value="1"/>
</dbReference>
<dbReference type="CDD" id="cd08771">
    <property type="entry name" value="DLP_1"/>
    <property type="match status" value="1"/>
</dbReference>
<evidence type="ECO:0000256" key="3">
    <source>
        <dbReference type="ARBA" id="ARBA00022741"/>
    </source>
</evidence>
<feature type="domain" description="PH" evidence="8">
    <location>
        <begin position="527"/>
        <end position="632"/>
    </location>
</feature>
<evidence type="ECO:0000256" key="4">
    <source>
        <dbReference type="ARBA" id="ARBA00022801"/>
    </source>
</evidence>
<dbReference type="PANTHER" id="PTHR11566:SF231">
    <property type="entry name" value="INTERFERON-INDUCED GTP-BINDING PROTEIN MX"/>
    <property type="match status" value="1"/>
</dbReference>
<gene>
    <name evidence="11" type="ORF">TIS948_LOCUS24675</name>
    <name evidence="12" type="ORF">UJA718_LOCUS22278</name>
</gene>
<name>A0A820RYZ8_9BILA</name>
<evidence type="ECO:0000313" key="12">
    <source>
        <dbReference type="EMBL" id="CAF4443598.1"/>
    </source>
</evidence>
<feature type="compositionally biased region" description="Polar residues" evidence="7">
    <location>
        <begin position="797"/>
        <end position="824"/>
    </location>
</feature>
<comment type="caution">
    <text evidence="12">The sequence shown here is derived from an EMBL/GenBank/DDBJ whole genome shotgun (WGS) entry which is preliminary data.</text>
</comment>
<feature type="compositionally biased region" description="Pro residues" evidence="7">
    <location>
        <begin position="842"/>
        <end position="856"/>
    </location>
</feature>
<dbReference type="InterPro" id="IPR011993">
    <property type="entry name" value="PH-like_dom_sf"/>
</dbReference>
<evidence type="ECO:0000259" key="9">
    <source>
        <dbReference type="PROSITE" id="PS51388"/>
    </source>
</evidence>
<dbReference type="InterPro" id="IPR001401">
    <property type="entry name" value="Dynamin_GTPase"/>
</dbReference>
<dbReference type="EMBL" id="CAJOBP010004544">
    <property type="protein sequence ID" value="CAF4443598.1"/>
    <property type="molecule type" value="Genomic_DNA"/>
</dbReference>
<dbReference type="PROSITE" id="PS50003">
    <property type="entry name" value="PH_DOMAIN"/>
    <property type="match status" value="1"/>
</dbReference>
<dbReference type="AlphaFoldDB" id="A0A820RYZ8"/>
<organism evidence="12 13">
    <name type="scientific">Rotaria socialis</name>
    <dbReference type="NCBI Taxonomy" id="392032"/>
    <lineage>
        <taxon>Eukaryota</taxon>
        <taxon>Metazoa</taxon>
        <taxon>Spiralia</taxon>
        <taxon>Gnathifera</taxon>
        <taxon>Rotifera</taxon>
        <taxon>Eurotatoria</taxon>
        <taxon>Bdelloidea</taxon>
        <taxon>Philodinida</taxon>
        <taxon>Philodinidae</taxon>
        <taxon>Rotaria</taxon>
    </lineage>
</organism>
<evidence type="ECO:0000313" key="11">
    <source>
        <dbReference type="EMBL" id="CAF3366714.1"/>
    </source>
</evidence>
<dbReference type="Gene3D" id="2.30.29.30">
    <property type="entry name" value="Pleckstrin-homology domain (PH domain)/Phosphotyrosine-binding domain (PTB)"/>
    <property type="match status" value="1"/>
</dbReference>
<evidence type="ECO:0000256" key="7">
    <source>
        <dbReference type="SAM" id="MobiDB-lite"/>
    </source>
</evidence>
<reference evidence="12" key="1">
    <citation type="submission" date="2021-02" db="EMBL/GenBank/DDBJ databases">
        <authorList>
            <person name="Nowell W R."/>
        </authorList>
    </citation>
    <scope>NUCLEOTIDE SEQUENCE</scope>
</reference>
<dbReference type="GO" id="GO:0005525">
    <property type="term" value="F:GTP binding"/>
    <property type="evidence" value="ECO:0007669"/>
    <property type="project" value="UniProtKB-KW"/>
</dbReference>
<dbReference type="EC" id="3.6.5.5" evidence="1"/>
<dbReference type="Proteomes" id="UP000663873">
    <property type="component" value="Unassembled WGS sequence"/>
</dbReference>
<dbReference type="Gene3D" id="1.20.120.1240">
    <property type="entry name" value="Dynamin, middle domain"/>
    <property type="match status" value="1"/>
</dbReference>
<dbReference type="PROSITE" id="PS51718">
    <property type="entry name" value="G_DYNAMIN_2"/>
    <property type="match status" value="1"/>
</dbReference>
<keyword evidence="2" id="KW-0493">Microtubule</keyword>
<dbReference type="GO" id="GO:0098793">
    <property type="term" value="C:presynapse"/>
    <property type="evidence" value="ECO:0007669"/>
    <property type="project" value="GOC"/>
</dbReference>
<feature type="region of interest" description="Disordered" evidence="7">
    <location>
        <begin position="797"/>
        <end position="863"/>
    </location>
</feature>
<dbReference type="SMART" id="SM00233">
    <property type="entry name" value="PH"/>
    <property type="match status" value="1"/>
</dbReference>
<dbReference type="PANTHER" id="PTHR11566">
    <property type="entry name" value="DYNAMIN"/>
    <property type="match status" value="1"/>
</dbReference>
<dbReference type="GO" id="GO:0005874">
    <property type="term" value="C:microtubule"/>
    <property type="evidence" value="ECO:0007669"/>
    <property type="project" value="UniProtKB-KW"/>
</dbReference>
<dbReference type="InterPro" id="IPR001849">
    <property type="entry name" value="PH_domain"/>
</dbReference>
<dbReference type="GO" id="GO:0005886">
    <property type="term" value="C:plasma membrane"/>
    <property type="evidence" value="ECO:0007669"/>
    <property type="project" value="TreeGrafter"/>
</dbReference>
<dbReference type="InterPro" id="IPR020850">
    <property type="entry name" value="GED_dom"/>
</dbReference>
<evidence type="ECO:0000256" key="2">
    <source>
        <dbReference type="ARBA" id="ARBA00022701"/>
    </source>
</evidence>
<keyword evidence="4" id="KW-0378">Hydrolase</keyword>
<evidence type="ECO:0000256" key="6">
    <source>
        <dbReference type="ARBA" id="ARBA00023175"/>
    </source>
</evidence>
<dbReference type="InterPro" id="IPR003130">
    <property type="entry name" value="GED"/>
</dbReference>
<dbReference type="Proteomes" id="UP000663825">
    <property type="component" value="Unassembled WGS sequence"/>
</dbReference>
<accession>A0A820RYZ8</accession>
<dbReference type="SMART" id="SM00302">
    <property type="entry name" value="GED"/>
    <property type="match status" value="1"/>
</dbReference>
<keyword evidence="5" id="KW-0342">GTP-binding</keyword>
<sequence>MTNQPGNPNMRMLIPMINELQRIFTLVNTRLSLTLPQIAVVGSQSAGKSSVLENIVGRDFLPRGGSMVTKRPLVLQLVTSHEPEYGVFAHKPHQRFTNYADIRQEIENDTKVVVRDNIGVSNMPINLTIYSPHVVNLTLVDLPGIVKVPSQGQPFDICKKIDDIILEYISHENCLILAVTPANIDIVTSDALVMARSKDPMGKRTIGVLTKLDMMGRGHNARDVLLNKVVVLERGFIGVVLRGQRVDEHGRTMRELDIPAALEFERQFFLNDPAYHDITDRLGVPYLQRTLSIQLTEHILKCLPDLKRELQERHRNLAREVSEYSKSAMLEGAGFDTKALVILTHEFQEDFDAALKGTHLKDSDLKTLTGGARIATIFKYRFPSELAKVDLQDKDMRGQLILAIKNIRGFRSGLFTPDEAFEYIVKMQIAKFEEPIIKCVDMVVADLKRIIHEVSAKLKRYPFLQRVVEELLIQQLKEREFTTKEACNLYVQTQLAYINTTNEDFIGFSNAERSANTNDANRSISNQIIRKGFLRVHTGGKIFQSKDYFFILSTDNLSWYSDSDEREKKYMLHLENLRRRDTESGFIAKRPQLTLYTEDGRNVYKEHRVLDLSAENKEEMESWKEAFSRAGVYSDRMQRADTITTSTDGAPSDPHMERQVETINILVTSYMKIITKMTRDFIPKTIVCNIVQELRKYITRELLVNLYAVPDSKTLLQESAEERQRRAAKISEFEAVKSALDIIEKFYMNARTLSTVAMPSTLGNVSFSNTTINNHIGHLSNVPMSQVDSSINTYTNRSSVHRTQSNQPAWNSFGTHANHQSTAPSTPPVPSHIHGSATRPVPSTPPRSLPPVPPRPYNGSPFS</sequence>
<dbReference type="GO" id="GO:0016185">
    <property type="term" value="P:synaptic vesicle budding from presynaptic endocytic zone membrane"/>
    <property type="evidence" value="ECO:0007669"/>
    <property type="project" value="TreeGrafter"/>
</dbReference>
<dbReference type="InterPro" id="IPR030381">
    <property type="entry name" value="G_DYNAMIN_dom"/>
</dbReference>
<dbReference type="InterPro" id="IPR022812">
    <property type="entry name" value="Dynamin"/>
</dbReference>
<evidence type="ECO:0000259" key="10">
    <source>
        <dbReference type="PROSITE" id="PS51718"/>
    </source>
</evidence>
<dbReference type="GO" id="GO:0005737">
    <property type="term" value="C:cytoplasm"/>
    <property type="evidence" value="ECO:0007669"/>
    <property type="project" value="TreeGrafter"/>
</dbReference>
<dbReference type="SUPFAM" id="SSF50729">
    <property type="entry name" value="PH domain-like"/>
    <property type="match status" value="1"/>
</dbReference>
<keyword evidence="6" id="KW-0505">Motor protein</keyword>
<evidence type="ECO:0000313" key="13">
    <source>
        <dbReference type="Proteomes" id="UP000663873"/>
    </source>
</evidence>
<dbReference type="OrthoDB" id="5061070at2759"/>
<dbReference type="SMART" id="SM00053">
    <property type="entry name" value="DYNc"/>
    <property type="match status" value="1"/>
</dbReference>
<dbReference type="PROSITE" id="PS51388">
    <property type="entry name" value="GED"/>
    <property type="match status" value="1"/>
</dbReference>
<keyword evidence="13" id="KW-1185">Reference proteome</keyword>